<feature type="transmembrane region" description="Helical" evidence="6">
    <location>
        <begin position="348"/>
        <end position="371"/>
    </location>
</feature>
<gene>
    <name evidence="8" type="ORF">D8M04_19160</name>
</gene>
<dbReference type="EMBL" id="RCHR01000012">
    <property type="protein sequence ID" value="RLL40397.1"/>
    <property type="molecule type" value="Genomic_DNA"/>
</dbReference>
<feature type="transmembrane region" description="Helical" evidence="6">
    <location>
        <begin position="115"/>
        <end position="137"/>
    </location>
</feature>
<feature type="transmembrane region" description="Helical" evidence="6">
    <location>
        <begin position="92"/>
        <end position="109"/>
    </location>
</feature>
<feature type="transmembrane region" description="Helical" evidence="6">
    <location>
        <begin position="59"/>
        <end position="80"/>
    </location>
</feature>
<evidence type="ECO:0000256" key="4">
    <source>
        <dbReference type="ARBA" id="ARBA00022989"/>
    </source>
</evidence>
<comment type="caution">
    <text evidence="8">The sequence shown here is derived from an EMBL/GenBank/DDBJ whole genome shotgun (WGS) entry which is preliminary data.</text>
</comment>
<dbReference type="Proteomes" id="UP000270219">
    <property type="component" value="Unassembled WGS sequence"/>
</dbReference>
<evidence type="ECO:0000256" key="3">
    <source>
        <dbReference type="ARBA" id="ARBA00022692"/>
    </source>
</evidence>
<proteinExistence type="predicted"/>
<protein>
    <submittedName>
        <fullName evidence="8">MFS transporter</fullName>
    </submittedName>
</protein>
<keyword evidence="2" id="KW-0813">Transport</keyword>
<dbReference type="InterPro" id="IPR036259">
    <property type="entry name" value="MFS_trans_sf"/>
</dbReference>
<feature type="transmembrane region" description="Helical" evidence="6">
    <location>
        <begin position="149"/>
        <end position="172"/>
    </location>
</feature>
<feature type="transmembrane region" description="Helical" evidence="6">
    <location>
        <begin position="257"/>
        <end position="280"/>
    </location>
</feature>
<dbReference type="Pfam" id="PF07690">
    <property type="entry name" value="MFS_1"/>
    <property type="match status" value="2"/>
</dbReference>
<evidence type="ECO:0000256" key="1">
    <source>
        <dbReference type="ARBA" id="ARBA00004651"/>
    </source>
</evidence>
<sequence length="452" mass="50016">MRKFMQTVQTSQVLANSKFNKFHLLVFLWCFFAITFDGYDVALYGIGLPMMMEDFNITVVEAGAISSYSVIGTMIGTFLFGSISDVIGRKKAIAICLILFSCFTFFSGFAPNADIFLIMRIIACMGLGGVMPILVAVMTEYAPKKIRALTVAIMYCGYSIGAIFASLIGMYWMESLGWRFLYWISIIPFIALPFFMKQFPESVSYYLRRKQGDKIASILNKIEPDGNYQATDKFDYKVLTESTKKLPIKKVFSDNRIISTLAFWLAMGCSMLVITGLTTWLPKIMMESGHGLSSSLSFNLVLSLGQMTGSIFGGILVGRIGHRRVLVSMFFIGALSFVLLSLTSHTLILYLLIALTGACTVGTQNLVNPYVSEYYPREIRATGLSIAVGVGRIGGILAPVAIAFLLTTNLAPQHAFMAFAIPSLLGAISFMIVQEKYASFDRVVQLERRHTA</sequence>
<evidence type="ECO:0000313" key="8">
    <source>
        <dbReference type="EMBL" id="RLL40397.1"/>
    </source>
</evidence>
<keyword evidence="9" id="KW-1185">Reference proteome</keyword>
<dbReference type="SUPFAM" id="SSF103473">
    <property type="entry name" value="MFS general substrate transporter"/>
    <property type="match status" value="1"/>
</dbReference>
<keyword evidence="3 6" id="KW-0812">Transmembrane</keyword>
<dbReference type="PANTHER" id="PTHR23508:SF10">
    <property type="entry name" value="CARBOXYLIC ACID TRANSPORTER PROTEIN HOMOLOG"/>
    <property type="match status" value="1"/>
</dbReference>
<evidence type="ECO:0000256" key="5">
    <source>
        <dbReference type="ARBA" id="ARBA00023136"/>
    </source>
</evidence>
<dbReference type="PANTHER" id="PTHR23508">
    <property type="entry name" value="CARBOXYLIC ACID TRANSPORTER PROTEIN HOMOLOG"/>
    <property type="match status" value="1"/>
</dbReference>
<evidence type="ECO:0000313" key="9">
    <source>
        <dbReference type="Proteomes" id="UP000270219"/>
    </source>
</evidence>
<feature type="transmembrane region" description="Helical" evidence="6">
    <location>
        <begin position="325"/>
        <end position="342"/>
    </location>
</feature>
<name>A0A498D4F4_9BACI</name>
<evidence type="ECO:0000256" key="6">
    <source>
        <dbReference type="SAM" id="Phobius"/>
    </source>
</evidence>
<comment type="subcellular location">
    <subcellularLocation>
        <location evidence="1">Cell membrane</location>
        <topology evidence="1">Multi-pass membrane protein</topology>
    </subcellularLocation>
</comment>
<dbReference type="OrthoDB" id="9787026at2"/>
<evidence type="ECO:0000256" key="2">
    <source>
        <dbReference type="ARBA" id="ARBA00022448"/>
    </source>
</evidence>
<feature type="domain" description="Major facilitator superfamily (MFS) profile" evidence="7">
    <location>
        <begin position="26"/>
        <end position="438"/>
    </location>
</feature>
<dbReference type="InterPro" id="IPR011701">
    <property type="entry name" value="MFS"/>
</dbReference>
<dbReference type="Gene3D" id="1.20.1250.20">
    <property type="entry name" value="MFS general substrate transporter like domains"/>
    <property type="match status" value="1"/>
</dbReference>
<keyword evidence="4 6" id="KW-1133">Transmembrane helix</keyword>
<keyword evidence="5 6" id="KW-0472">Membrane</keyword>
<dbReference type="RefSeq" id="WP_121525060.1">
    <property type="nucleotide sequence ID" value="NZ_RCHR01000012.1"/>
</dbReference>
<feature type="transmembrane region" description="Helical" evidence="6">
    <location>
        <begin position="383"/>
        <end position="407"/>
    </location>
</feature>
<dbReference type="GO" id="GO:0005886">
    <property type="term" value="C:plasma membrane"/>
    <property type="evidence" value="ECO:0007669"/>
    <property type="project" value="UniProtKB-SubCell"/>
</dbReference>
<organism evidence="8 9">
    <name type="scientific">Oceanobacillus piezotolerans</name>
    <dbReference type="NCBI Taxonomy" id="2448030"/>
    <lineage>
        <taxon>Bacteria</taxon>
        <taxon>Bacillati</taxon>
        <taxon>Bacillota</taxon>
        <taxon>Bacilli</taxon>
        <taxon>Bacillales</taxon>
        <taxon>Bacillaceae</taxon>
        <taxon>Oceanobacillus</taxon>
    </lineage>
</organism>
<reference evidence="8 9" key="1">
    <citation type="submission" date="2018-10" db="EMBL/GenBank/DDBJ databases">
        <title>Oceanobacillus sp. YLB-02 draft genome.</title>
        <authorList>
            <person name="Yu L."/>
        </authorList>
    </citation>
    <scope>NUCLEOTIDE SEQUENCE [LARGE SCALE GENOMIC DNA]</scope>
    <source>
        <strain evidence="8 9">YLB-02</strain>
    </source>
</reference>
<dbReference type="InterPro" id="IPR020846">
    <property type="entry name" value="MFS_dom"/>
</dbReference>
<feature type="transmembrane region" description="Helical" evidence="6">
    <location>
        <begin position="21"/>
        <end position="39"/>
    </location>
</feature>
<dbReference type="CDD" id="cd17365">
    <property type="entry name" value="MFS_PcaK_like"/>
    <property type="match status" value="1"/>
</dbReference>
<dbReference type="GO" id="GO:0046943">
    <property type="term" value="F:carboxylic acid transmembrane transporter activity"/>
    <property type="evidence" value="ECO:0007669"/>
    <property type="project" value="TreeGrafter"/>
</dbReference>
<dbReference type="AlphaFoldDB" id="A0A498D4F4"/>
<dbReference type="PROSITE" id="PS50850">
    <property type="entry name" value="MFS"/>
    <property type="match status" value="1"/>
</dbReference>
<feature type="transmembrane region" description="Helical" evidence="6">
    <location>
        <begin position="413"/>
        <end position="433"/>
    </location>
</feature>
<feature type="transmembrane region" description="Helical" evidence="6">
    <location>
        <begin position="300"/>
        <end position="318"/>
    </location>
</feature>
<feature type="transmembrane region" description="Helical" evidence="6">
    <location>
        <begin position="178"/>
        <end position="196"/>
    </location>
</feature>
<accession>A0A498D4F4</accession>
<evidence type="ECO:0000259" key="7">
    <source>
        <dbReference type="PROSITE" id="PS50850"/>
    </source>
</evidence>